<dbReference type="InterPro" id="IPR011990">
    <property type="entry name" value="TPR-like_helical_dom_sf"/>
</dbReference>
<dbReference type="Pfam" id="PF13041">
    <property type="entry name" value="PPR_2"/>
    <property type="match status" value="2"/>
</dbReference>
<feature type="repeat" description="PPR" evidence="2">
    <location>
        <begin position="268"/>
        <end position="302"/>
    </location>
</feature>
<accession>A0A2P6V6N7</accession>
<feature type="repeat" description="PPR" evidence="2">
    <location>
        <begin position="233"/>
        <end position="267"/>
    </location>
</feature>
<dbReference type="PROSITE" id="PS51375">
    <property type="entry name" value="PPR"/>
    <property type="match status" value="8"/>
</dbReference>
<dbReference type="STRING" id="554055.A0A2P6V6N7"/>
<evidence type="ECO:0000313" key="7">
    <source>
        <dbReference type="Proteomes" id="UP000239649"/>
    </source>
</evidence>
<dbReference type="InterPro" id="IPR004367">
    <property type="entry name" value="Cyclin_C-dom"/>
</dbReference>
<dbReference type="SUPFAM" id="SSF47954">
    <property type="entry name" value="Cyclin-like"/>
    <property type="match status" value="2"/>
</dbReference>
<dbReference type="GO" id="GO:0003729">
    <property type="term" value="F:mRNA binding"/>
    <property type="evidence" value="ECO:0007669"/>
    <property type="project" value="TreeGrafter"/>
</dbReference>
<dbReference type="InterPro" id="IPR051240">
    <property type="entry name" value="Mito_RNA-Proc/Resp"/>
</dbReference>
<dbReference type="InterPro" id="IPR002885">
    <property type="entry name" value="PPR_rpt"/>
</dbReference>
<feature type="repeat" description="PPR" evidence="2">
    <location>
        <begin position="443"/>
        <end position="477"/>
    </location>
</feature>
<dbReference type="InterPro" id="IPR033443">
    <property type="entry name" value="PROP1-like_PPR_dom"/>
</dbReference>
<gene>
    <name evidence="6" type="ORF">C2E20_6750</name>
</gene>
<feature type="repeat" description="PPR" evidence="2">
    <location>
        <begin position="478"/>
        <end position="512"/>
    </location>
</feature>
<dbReference type="PANTHER" id="PTHR47933:SF11">
    <property type="entry name" value="PENTATRICOPEPTIDE REPEAT-CONTAINING PROTEIN 2"/>
    <property type="match status" value="1"/>
</dbReference>
<feature type="compositionally biased region" description="Gly residues" evidence="3">
    <location>
        <begin position="121"/>
        <end position="134"/>
    </location>
</feature>
<evidence type="ECO:0000313" key="6">
    <source>
        <dbReference type="EMBL" id="PSC69755.1"/>
    </source>
</evidence>
<protein>
    <submittedName>
        <fullName evidence="6">Pentatricopeptide repeat-containing</fullName>
    </submittedName>
</protein>
<feature type="repeat" description="PPR" evidence="2">
    <location>
        <begin position="338"/>
        <end position="372"/>
    </location>
</feature>
<dbReference type="Pfam" id="PF17177">
    <property type="entry name" value="PPR_long"/>
    <property type="match status" value="1"/>
</dbReference>
<sequence length="1157" mass="121859">MQRFDGLDAQLAGLSLGGVHQAAAAPPKFALAGHHNEWQPAHQHNLMSLPHGAGHTGLPPEFAHLAAAAAAPHAYRGAPGLPVNGFVPAAPLPPHSMGWGGQAIPENGSFKAPWFGKSRGRGGPAGGRGRGRGAAPGCNGSSGRRGGRRYDGNGLGGGGDELSIDSLVALVGATPASQPIGDAVYQALFQLDGRACALLLKDLSKAGLQFRATELFDWIRALDEGHPLQSLLDVYSYTAMISLCITEHDVDRALKLAGEMKAKGIERNVHTYTALMNVCIKCSKHSLALDTYKLMRQDRCTANVVTFNTLIDVYGKMGSWEEAVNVLAVMKGEGVEPVLRTFNTLIIACNMCNQPREAMAVYRRMLEEGYSPNSTTYNALISAYGKAGQLDKVMEVFQEMMYRGCERSVITYSSLISACEKAGQWELALELFQEMLREQCSPNTVTYNSLITALAQGAQWQKASDVFEQMQGQGCNPDVVTYTALISALEKGGQWRLALEAYNRMKAQGCRADAIVYNAIIDALWETGVVWVQRRALKLFRVAVEEGHFHQGKLVPGLARAEVNLHAMTAGVAMLSLYAWMVSLKQLVVQHGTAAMPVRLAIVTDRGKGSKEQGNLVVKEAVQACMALWSAPFKAVIDGGYTGMLEATGADVCDWLLSDGFEARLFTFFPCTDITTAVANQVKCRDSVQSVSAMLDDPDCSKEAGVETRCSEAFAAVRHFEKTHCLALQNMGHAYLQRRTELVGKCIEVAARLGVREEAGHDGVLLMDRVMSTSLQLAPDLLDLLAVGCVVIAAKQVDGPTSASLPALLPDADIQAASGLPRAAVEQMEWNIRQVLAQDTAAISTLRCLKLFLERIGAHHLDPASMAAMAGRAVQLVTDCLIEMAFLNCRPSVIAAALLYVERRSRGIIPFWPSMLAKLTGYQDMSTPELSVAIKAAQRLCGRAGGIPRPASLPRALSRAASTQHLSSSSSSSAGFSNGIGKGLSNGIGNGIGSGIGNGAASSAAASVGLAPAVGVSAGMTSSELAAAVAAAAAAAAASPTSLPLSSAGLVTSPVPPVGLASPMPSVSVALPAVTLTRASSEEQALNALRASGGMLARSGSITPPPTSAAAVHVAPGSALAHQQLLRQLAPAVGGAGVHVPSIPLMNSAGPFQRYMH</sequence>
<evidence type="ECO:0000259" key="5">
    <source>
        <dbReference type="Pfam" id="PF17177"/>
    </source>
</evidence>
<feature type="repeat" description="PPR" evidence="2">
    <location>
        <begin position="303"/>
        <end position="337"/>
    </location>
</feature>
<evidence type="ECO:0000256" key="1">
    <source>
        <dbReference type="ARBA" id="ARBA00022737"/>
    </source>
</evidence>
<comment type="caution">
    <text evidence="6">The sequence shown here is derived from an EMBL/GenBank/DDBJ whole genome shotgun (WGS) entry which is preliminary data.</text>
</comment>
<dbReference type="PANTHER" id="PTHR47933">
    <property type="entry name" value="PENTATRICOPEPTIDE REPEAT-CONTAINING PROTEIN 1, MITOCHONDRIAL"/>
    <property type="match status" value="1"/>
</dbReference>
<keyword evidence="1" id="KW-0677">Repeat</keyword>
<reference evidence="6 7" key="1">
    <citation type="journal article" date="2018" name="Plant J.">
        <title>Genome sequences of Chlorella sorokiniana UTEX 1602 and Micractinium conductrix SAG 241.80: implications to maltose excretion by a green alga.</title>
        <authorList>
            <person name="Arriola M.B."/>
            <person name="Velmurugan N."/>
            <person name="Zhang Y."/>
            <person name="Plunkett M.H."/>
            <person name="Hondzo H."/>
            <person name="Barney B.M."/>
        </authorList>
    </citation>
    <scope>NUCLEOTIDE SEQUENCE [LARGE SCALE GENOMIC DNA]</scope>
    <source>
        <strain evidence="6 7">SAG 241.80</strain>
    </source>
</reference>
<feature type="repeat" description="PPR" evidence="2">
    <location>
        <begin position="373"/>
        <end position="407"/>
    </location>
</feature>
<feature type="region of interest" description="Disordered" evidence="3">
    <location>
        <begin position="110"/>
        <end position="154"/>
    </location>
</feature>
<evidence type="ECO:0000256" key="2">
    <source>
        <dbReference type="PROSITE-ProRule" id="PRU00708"/>
    </source>
</evidence>
<dbReference type="Gene3D" id="1.10.472.10">
    <property type="entry name" value="Cyclin-like"/>
    <property type="match status" value="2"/>
</dbReference>
<feature type="domain" description="Cyclin C-terminal" evidence="4">
    <location>
        <begin position="852"/>
        <end position="941"/>
    </location>
</feature>
<dbReference type="Pfam" id="PF02984">
    <property type="entry name" value="Cyclin_C"/>
    <property type="match status" value="1"/>
</dbReference>
<dbReference type="SUPFAM" id="SSF48452">
    <property type="entry name" value="TPR-like"/>
    <property type="match status" value="1"/>
</dbReference>
<dbReference type="InterPro" id="IPR036915">
    <property type="entry name" value="Cyclin-like_sf"/>
</dbReference>
<evidence type="ECO:0000256" key="3">
    <source>
        <dbReference type="SAM" id="MobiDB-lite"/>
    </source>
</evidence>
<proteinExistence type="predicted"/>
<dbReference type="EMBL" id="LHPF02000024">
    <property type="protein sequence ID" value="PSC69755.1"/>
    <property type="molecule type" value="Genomic_DNA"/>
</dbReference>
<organism evidence="6 7">
    <name type="scientific">Micractinium conductrix</name>
    <dbReference type="NCBI Taxonomy" id="554055"/>
    <lineage>
        <taxon>Eukaryota</taxon>
        <taxon>Viridiplantae</taxon>
        <taxon>Chlorophyta</taxon>
        <taxon>core chlorophytes</taxon>
        <taxon>Trebouxiophyceae</taxon>
        <taxon>Chlorellales</taxon>
        <taxon>Chlorellaceae</taxon>
        <taxon>Chlorella clade</taxon>
        <taxon>Micractinium</taxon>
    </lineage>
</organism>
<dbReference type="AlphaFoldDB" id="A0A2P6V6N7"/>
<dbReference type="OrthoDB" id="42736at2759"/>
<dbReference type="CDD" id="cd20529">
    <property type="entry name" value="CYCLIN_CCNJ-like_rpt2"/>
    <property type="match status" value="1"/>
</dbReference>
<dbReference type="Gene3D" id="1.25.40.10">
    <property type="entry name" value="Tetratricopeptide repeat domain"/>
    <property type="match status" value="4"/>
</dbReference>
<dbReference type="NCBIfam" id="TIGR00756">
    <property type="entry name" value="PPR"/>
    <property type="match status" value="8"/>
</dbReference>
<feature type="domain" description="PROP1-like PPR" evidence="5">
    <location>
        <begin position="238"/>
        <end position="398"/>
    </location>
</feature>
<dbReference type="Proteomes" id="UP000239649">
    <property type="component" value="Unassembled WGS sequence"/>
</dbReference>
<evidence type="ECO:0000259" key="4">
    <source>
        <dbReference type="Pfam" id="PF02984"/>
    </source>
</evidence>
<keyword evidence="7" id="KW-1185">Reference proteome</keyword>
<name>A0A2P6V6N7_9CHLO</name>
<feature type="repeat" description="PPR" evidence="2">
    <location>
        <begin position="408"/>
        <end position="442"/>
    </location>
</feature>